<dbReference type="GeneID" id="85476990"/>
<feature type="region of interest" description="Disordered" evidence="1">
    <location>
        <begin position="251"/>
        <end position="286"/>
    </location>
</feature>
<dbReference type="EMBL" id="JAHMHQ010000004">
    <property type="protein sequence ID" value="KAK1640716.1"/>
    <property type="molecule type" value="Genomic_DNA"/>
</dbReference>
<organism evidence="2 3">
    <name type="scientific">Colletotrichum phormii</name>
    <dbReference type="NCBI Taxonomy" id="359342"/>
    <lineage>
        <taxon>Eukaryota</taxon>
        <taxon>Fungi</taxon>
        <taxon>Dikarya</taxon>
        <taxon>Ascomycota</taxon>
        <taxon>Pezizomycotina</taxon>
        <taxon>Sordariomycetes</taxon>
        <taxon>Hypocreomycetidae</taxon>
        <taxon>Glomerellales</taxon>
        <taxon>Glomerellaceae</taxon>
        <taxon>Colletotrichum</taxon>
        <taxon>Colletotrichum acutatum species complex</taxon>
    </lineage>
</organism>
<feature type="compositionally biased region" description="Basic and acidic residues" evidence="1">
    <location>
        <begin position="271"/>
        <end position="280"/>
    </location>
</feature>
<reference evidence="2" key="1">
    <citation type="submission" date="2021-06" db="EMBL/GenBank/DDBJ databases">
        <title>Comparative genomics, transcriptomics and evolutionary studies reveal genomic signatures of adaptation to plant cell wall in hemibiotrophic fungi.</title>
        <authorList>
            <consortium name="DOE Joint Genome Institute"/>
            <person name="Baroncelli R."/>
            <person name="Diaz J.F."/>
            <person name="Benocci T."/>
            <person name="Peng M."/>
            <person name="Battaglia E."/>
            <person name="Haridas S."/>
            <person name="Andreopoulos W."/>
            <person name="Labutti K."/>
            <person name="Pangilinan J."/>
            <person name="Floch G.L."/>
            <person name="Makela M.R."/>
            <person name="Henrissat B."/>
            <person name="Grigoriev I.V."/>
            <person name="Crouch J.A."/>
            <person name="De Vries R.P."/>
            <person name="Sukno S.A."/>
            <person name="Thon M.R."/>
        </authorList>
    </citation>
    <scope>NUCLEOTIDE SEQUENCE</scope>
    <source>
        <strain evidence="2">CBS 102054</strain>
    </source>
</reference>
<comment type="caution">
    <text evidence="2">The sequence shown here is derived from an EMBL/GenBank/DDBJ whole genome shotgun (WGS) entry which is preliminary data.</text>
</comment>
<gene>
    <name evidence="2" type="ORF">BDP81DRAFT_446961</name>
</gene>
<evidence type="ECO:0000313" key="2">
    <source>
        <dbReference type="EMBL" id="KAK1640716.1"/>
    </source>
</evidence>
<proteinExistence type="predicted"/>
<feature type="compositionally biased region" description="Low complexity" evidence="1">
    <location>
        <begin position="255"/>
        <end position="269"/>
    </location>
</feature>
<evidence type="ECO:0000313" key="3">
    <source>
        <dbReference type="Proteomes" id="UP001243989"/>
    </source>
</evidence>
<accession>A0AAI9ZZH1</accession>
<evidence type="ECO:0000256" key="1">
    <source>
        <dbReference type="SAM" id="MobiDB-lite"/>
    </source>
</evidence>
<name>A0AAI9ZZH1_9PEZI</name>
<protein>
    <submittedName>
        <fullName evidence="2">Uncharacterized protein</fullName>
    </submittedName>
</protein>
<dbReference type="Proteomes" id="UP001243989">
    <property type="component" value="Unassembled WGS sequence"/>
</dbReference>
<dbReference type="AlphaFoldDB" id="A0AAI9ZZH1"/>
<dbReference type="RefSeq" id="XP_060449323.1">
    <property type="nucleotide sequence ID" value="XM_060592128.1"/>
</dbReference>
<sequence length="372" mass="39487">MALDLTYFAHSLSSGHEESPCPSAAPWQNLPLASLPSQPAGNTRLTLLDGSIYKGPRFNLTRNPYHHDLGPSSLQYGLLDGSLHTISNDALTTSFNDGSTWPIADPSEYQGVNNSCARVPDFGFTDLSNSFDSSLLAIPHPECQTSGFVAWDIAQEPQAFPSGLPHRDKATLSSQSPGGILLDHDDDFNLFAPGASVEPSGSPTQALQDFDFSIIGGFGDVGYASPSSCHSSTTTTTEVSMSKQYEGMRNLTSVSSQASYTPSPPTASSKMRRDDSDSERSSTPGDCPFCDNFSGDAKRLRFVHSQYRKSTHANSSITGSISDVTSRSIPVKSLDVFGASALQGISRGTISLPIGRKLSGATSVQLVFEAGA</sequence>
<keyword evidence="3" id="KW-1185">Reference proteome</keyword>